<evidence type="ECO:0000256" key="2">
    <source>
        <dbReference type="ARBA" id="ARBA00022801"/>
    </source>
</evidence>
<evidence type="ECO:0000259" key="3">
    <source>
        <dbReference type="Pfam" id="PF03061"/>
    </source>
</evidence>
<dbReference type="VEuPathDB" id="VectorBase:GAUT024767"/>
<dbReference type="Proteomes" id="UP000078200">
    <property type="component" value="Unassembled WGS sequence"/>
</dbReference>
<dbReference type="AlphaFoldDB" id="A0A1A9V3P2"/>
<dbReference type="InterPro" id="IPR006683">
    <property type="entry name" value="Thioestr_dom"/>
</dbReference>
<name>A0A1A9V3P2_GLOAU</name>
<evidence type="ECO:0000256" key="1">
    <source>
        <dbReference type="ARBA" id="ARBA00008324"/>
    </source>
</evidence>
<dbReference type="NCBIfam" id="TIGR00369">
    <property type="entry name" value="unchar_dom_1"/>
    <property type="match status" value="2"/>
</dbReference>
<evidence type="ECO:0000313" key="4">
    <source>
        <dbReference type="EnsemblMetazoa" id="GAUT024767-PA"/>
    </source>
</evidence>
<protein>
    <recommendedName>
        <fullName evidence="3">Thioesterase domain-containing protein</fullName>
    </recommendedName>
</protein>
<dbReference type="PANTHER" id="PTHR21660">
    <property type="entry name" value="THIOESTERASE SUPERFAMILY MEMBER-RELATED"/>
    <property type="match status" value="1"/>
</dbReference>
<accession>A0A1A9V3P2</accession>
<evidence type="ECO:0000313" key="5">
    <source>
        <dbReference type="Proteomes" id="UP000078200"/>
    </source>
</evidence>
<dbReference type="Pfam" id="PF03061">
    <property type="entry name" value="4HBT"/>
    <property type="match status" value="2"/>
</dbReference>
<dbReference type="STRING" id="7395.A0A1A9V3P2"/>
<comment type="similarity">
    <text evidence="1">Belongs to the thioesterase PaaI family.</text>
</comment>
<dbReference type="CDD" id="cd03443">
    <property type="entry name" value="PaaI_thioesterase"/>
    <property type="match status" value="2"/>
</dbReference>
<dbReference type="InterPro" id="IPR029069">
    <property type="entry name" value="HotDog_dom_sf"/>
</dbReference>
<keyword evidence="2" id="KW-0378">Hydrolase</keyword>
<organism evidence="4 5">
    <name type="scientific">Glossina austeni</name>
    <name type="common">Savannah tsetse fly</name>
    <dbReference type="NCBI Taxonomy" id="7395"/>
    <lineage>
        <taxon>Eukaryota</taxon>
        <taxon>Metazoa</taxon>
        <taxon>Ecdysozoa</taxon>
        <taxon>Arthropoda</taxon>
        <taxon>Hexapoda</taxon>
        <taxon>Insecta</taxon>
        <taxon>Pterygota</taxon>
        <taxon>Neoptera</taxon>
        <taxon>Endopterygota</taxon>
        <taxon>Diptera</taxon>
        <taxon>Brachycera</taxon>
        <taxon>Muscomorpha</taxon>
        <taxon>Hippoboscoidea</taxon>
        <taxon>Glossinidae</taxon>
        <taxon>Glossina</taxon>
    </lineage>
</organism>
<dbReference type="InterPro" id="IPR003736">
    <property type="entry name" value="PAAI_dom"/>
</dbReference>
<sequence>MTTKFGVDFLKAVAGYMSQNGSHDSIIKCFRITGGGNGRCIGEFTVTKEHLNSHGGLHGGFIATLVDNVTTYALMSKESHPGVSVNLHVNYFQSVKEGDEIILDANTLRAGKTLAYVDCVLTRKFDGTVIAQGGQSKFVKITGGGDGKCTAEFTVAVEHLNRAGGLHGGFTATLVDMVTTYALMSKPCHPGVSVNINVNYLKPAREGDDVIIDANLLRAGKKLAFLECELRHKKDNSLIAKGGHTKFVDFQ</sequence>
<feature type="domain" description="Thioesterase" evidence="3">
    <location>
        <begin position="54"/>
        <end position="126"/>
    </location>
</feature>
<dbReference type="InterPro" id="IPR039298">
    <property type="entry name" value="ACOT13"/>
</dbReference>
<proteinExistence type="inferred from homology"/>
<dbReference type="PANTHER" id="PTHR21660:SF1">
    <property type="entry name" value="ACYL-COENZYME A THIOESTERASE 13"/>
    <property type="match status" value="1"/>
</dbReference>
<reference evidence="4" key="1">
    <citation type="submission" date="2020-05" db="UniProtKB">
        <authorList>
            <consortium name="EnsemblMetazoa"/>
        </authorList>
    </citation>
    <scope>IDENTIFICATION</scope>
    <source>
        <strain evidence="4">TTRI</strain>
    </source>
</reference>
<dbReference type="FunFam" id="3.10.129.10:FF:000033">
    <property type="entry name" value="acyl-coenzyme A thioesterase 13"/>
    <property type="match status" value="2"/>
</dbReference>
<dbReference type="Gene3D" id="3.10.129.10">
    <property type="entry name" value="Hotdog Thioesterase"/>
    <property type="match status" value="2"/>
</dbReference>
<feature type="domain" description="Thioesterase" evidence="3">
    <location>
        <begin position="164"/>
        <end position="236"/>
    </location>
</feature>
<dbReference type="GO" id="GO:0047617">
    <property type="term" value="F:fatty acyl-CoA hydrolase activity"/>
    <property type="evidence" value="ECO:0007669"/>
    <property type="project" value="InterPro"/>
</dbReference>
<keyword evidence="5" id="KW-1185">Reference proteome</keyword>
<dbReference type="EnsemblMetazoa" id="GAUT024767-RA">
    <property type="protein sequence ID" value="GAUT024767-PA"/>
    <property type="gene ID" value="GAUT024767"/>
</dbReference>
<dbReference type="SUPFAM" id="SSF54637">
    <property type="entry name" value="Thioesterase/thiol ester dehydrase-isomerase"/>
    <property type="match status" value="2"/>
</dbReference>